<gene>
    <name evidence="4" type="ORF">niasHS_013207</name>
</gene>
<dbReference type="Proteomes" id="UP001620645">
    <property type="component" value="Unassembled WGS sequence"/>
</dbReference>
<dbReference type="AlphaFoldDB" id="A0ABD2ID48"/>
<feature type="domain" description="Anti-proliferative protein" evidence="3">
    <location>
        <begin position="1"/>
        <end position="107"/>
    </location>
</feature>
<evidence type="ECO:0000256" key="1">
    <source>
        <dbReference type="ARBA" id="ARBA00007989"/>
    </source>
</evidence>
<dbReference type="SUPFAM" id="SSF160696">
    <property type="entry name" value="BTG domain-like"/>
    <property type="match status" value="1"/>
</dbReference>
<dbReference type="InterPro" id="IPR015676">
    <property type="entry name" value="Tob1/2"/>
</dbReference>
<dbReference type="Gene3D" id="3.90.640.90">
    <property type="entry name" value="Anti-proliferative protein, N-terminal domain"/>
    <property type="match status" value="1"/>
</dbReference>
<keyword evidence="5" id="KW-1185">Reference proteome</keyword>
<accession>A0ABD2ID48</accession>
<comment type="caution">
    <text evidence="4">The sequence shown here is derived from an EMBL/GenBank/DDBJ whole genome shotgun (WGS) entry which is preliminary data.</text>
</comment>
<proteinExistence type="inferred from homology"/>
<dbReference type="EMBL" id="JBICCN010000327">
    <property type="protein sequence ID" value="KAL3077218.1"/>
    <property type="molecule type" value="Genomic_DNA"/>
</dbReference>
<dbReference type="InterPro" id="IPR036054">
    <property type="entry name" value="BTG-like_sf"/>
</dbReference>
<reference evidence="4 5" key="1">
    <citation type="submission" date="2024-10" db="EMBL/GenBank/DDBJ databases">
        <authorList>
            <person name="Kim D."/>
        </authorList>
    </citation>
    <scope>NUCLEOTIDE SEQUENCE [LARGE SCALE GENOMIC DNA]</scope>
    <source>
        <strain evidence="4">Taebaek</strain>
    </source>
</reference>
<evidence type="ECO:0000313" key="5">
    <source>
        <dbReference type="Proteomes" id="UP001620645"/>
    </source>
</evidence>
<sequence>MYTEILELVNFFARFFHLRVPRLKIGMFCEHFANNCFLRFHLYWNLNQPKQYEELRIIRVSNEYTDELFTNAANAVGLQLDELLACIPESLIMYVNPGEVFYCLGDYSPPVPVWVGSVCADLKYNETSNVTFPPPPIPSSILPTHTIQPLIPRAIGGVSATVDFSVVNYRIQLSLVHPRELGYATNPSSDFVMFRYVVPGTPNYTVESFASTRFGSYRKRPDYEFVTHLQRSLLLMNMNIHSCSDEST</sequence>
<dbReference type="PANTHER" id="PTHR17537">
    <property type="entry name" value="TRANSDUCER OF ERBB2 TOB"/>
    <property type="match status" value="1"/>
</dbReference>
<protein>
    <recommendedName>
        <fullName evidence="3">Anti-proliferative protein domain-containing protein</fullName>
    </recommendedName>
</protein>
<comment type="similarity">
    <text evidence="1">Belongs to the BTG family.</text>
</comment>
<dbReference type="Pfam" id="PF07742">
    <property type="entry name" value="BTG"/>
    <property type="match status" value="1"/>
</dbReference>
<evidence type="ECO:0000256" key="2">
    <source>
        <dbReference type="ARBA" id="ARBA00022553"/>
    </source>
</evidence>
<evidence type="ECO:0000259" key="3">
    <source>
        <dbReference type="SMART" id="SM00099"/>
    </source>
</evidence>
<dbReference type="SMART" id="SM00099">
    <property type="entry name" value="btg1"/>
    <property type="match status" value="1"/>
</dbReference>
<evidence type="ECO:0000313" key="4">
    <source>
        <dbReference type="EMBL" id="KAL3077218.1"/>
    </source>
</evidence>
<name>A0ABD2ID48_HETSC</name>
<dbReference type="InterPro" id="IPR002087">
    <property type="entry name" value="Anti_prolifrtn"/>
</dbReference>
<keyword evidence="2" id="KW-0597">Phosphoprotein</keyword>
<organism evidence="4 5">
    <name type="scientific">Heterodera schachtii</name>
    <name type="common">Sugarbeet cyst nematode worm</name>
    <name type="synonym">Tylenchus schachtii</name>
    <dbReference type="NCBI Taxonomy" id="97005"/>
    <lineage>
        <taxon>Eukaryota</taxon>
        <taxon>Metazoa</taxon>
        <taxon>Ecdysozoa</taxon>
        <taxon>Nematoda</taxon>
        <taxon>Chromadorea</taxon>
        <taxon>Rhabditida</taxon>
        <taxon>Tylenchina</taxon>
        <taxon>Tylenchomorpha</taxon>
        <taxon>Tylenchoidea</taxon>
        <taxon>Heteroderidae</taxon>
        <taxon>Heteroderinae</taxon>
        <taxon>Heterodera</taxon>
    </lineage>
</organism>
<dbReference type="PANTHER" id="PTHR17537:SF5">
    <property type="entry name" value="TRANSDUCER OF ERBB2, ISOFORM A"/>
    <property type="match status" value="1"/>
</dbReference>